<dbReference type="STRING" id="1653334.GA0071312_0662"/>
<feature type="binding site" evidence="4">
    <location>
        <position position="53"/>
    </location>
    <ligand>
        <name>substrate</name>
    </ligand>
</feature>
<dbReference type="GO" id="GO:0035999">
    <property type="term" value="P:tetrahydrofolate interconversion"/>
    <property type="evidence" value="ECO:0007669"/>
    <property type="project" value="TreeGrafter"/>
</dbReference>
<evidence type="ECO:0000256" key="3">
    <source>
        <dbReference type="ARBA" id="ARBA00022840"/>
    </source>
</evidence>
<evidence type="ECO:0000256" key="4">
    <source>
        <dbReference type="PIRSR" id="PIRSR006806-1"/>
    </source>
</evidence>
<dbReference type="Gene3D" id="3.40.50.10420">
    <property type="entry name" value="NagB/RpiA/CoA transferase-like"/>
    <property type="match status" value="1"/>
</dbReference>
<evidence type="ECO:0000313" key="9">
    <source>
        <dbReference type="Proteomes" id="UP000182800"/>
    </source>
</evidence>
<dbReference type="EMBL" id="LJSX01000029">
    <property type="protein sequence ID" value="KPQ09334.1"/>
    <property type="molecule type" value="Genomic_DNA"/>
</dbReference>
<dbReference type="NCBIfam" id="TIGR02727">
    <property type="entry name" value="MTHFS_bact"/>
    <property type="match status" value="1"/>
</dbReference>
<dbReference type="GO" id="GO:0030272">
    <property type="term" value="F:5-formyltetrahydrofolate cyclo-ligase activity"/>
    <property type="evidence" value="ECO:0007669"/>
    <property type="project" value="UniProtKB-EC"/>
</dbReference>
<comment type="catalytic activity">
    <reaction evidence="5">
        <text>(6S)-5-formyl-5,6,7,8-tetrahydrofolate + ATP = (6R)-5,10-methenyltetrahydrofolate + ADP + phosphate</text>
        <dbReference type="Rhea" id="RHEA:10488"/>
        <dbReference type="ChEBI" id="CHEBI:30616"/>
        <dbReference type="ChEBI" id="CHEBI:43474"/>
        <dbReference type="ChEBI" id="CHEBI:57455"/>
        <dbReference type="ChEBI" id="CHEBI:57457"/>
        <dbReference type="ChEBI" id="CHEBI:456216"/>
        <dbReference type="EC" id="6.3.3.2"/>
    </reaction>
</comment>
<dbReference type="Pfam" id="PF01812">
    <property type="entry name" value="5-FTHF_cyc-lig"/>
    <property type="match status" value="1"/>
</dbReference>
<reference evidence="7 9" key="2">
    <citation type="submission" date="2016-08" db="EMBL/GenBank/DDBJ databases">
        <authorList>
            <person name="Varghese N."/>
            <person name="Submissions Spin"/>
        </authorList>
    </citation>
    <scope>NUCLEOTIDE SEQUENCE [LARGE SCALE GENOMIC DNA]</scope>
    <source>
        <strain evidence="7 9">HL-109</strain>
    </source>
</reference>
<dbReference type="Proteomes" id="UP000050497">
    <property type="component" value="Unassembled WGS sequence"/>
</dbReference>
<reference evidence="6 8" key="1">
    <citation type="submission" date="2015-09" db="EMBL/GenBank/DDBJ databases">
        <title>Identification and resolution of microdiversity through metagenomic sequencing of parallel consortia.</title>
        <authorList>
            <person name="Nelson W.C."/>
            <person name="Romine M.F."/>
            <person name="Lindemann S.R."/>
        </authorList>
    </citation>
    <scope>NUCLEOTIDE SEQUENCE [LARGE SCALE GENOMIC DNA]</scope>
    <source>
        <strain evidence="6">HL-109</strain>
    </source>
</reference>
<dbReference type="PATRIC" id="fig|1653334.4.peg.1191"/>
<evidence type="ECO:0000313" key="7">
    <source>
        <dbReference type="EMBL" id="SCC79074.1"/>
    </source>
</evidence>
<keyword evidence="2 4" id="KW-0547">Nucleotide-binding</keyword>
<feature type="binding site" evidence="4">
    <location>
        <begin position="126"/>
        <end position="134"/>
    </location>
    <ligand>
        <name>ATP</name>
        <dbReference type="ChEBI" id="CHEBI:30616"/>
    </ligand>
</feature>
<dbReference type="Proteomes" id="UP000182800">
    <property type="component" value="Unassembled WGS sequence"/>
</dbReference>
<dbReference type="InterPro" id="IPR037171">
    <property type="entry name" value="NagB/RpiA_transferase-like"/>
</dbReference>
<organism evidence="6 8">
    <name type="scientific">Saliniramus fredricksonii</name>
    <dbReference type="NCBI Taxonomy" id="1653334"/>
    <lineage>
        <taxon>Bacteria</taxon>
        <taxon>Pseudomonadati</taxon>
        <taxon>Pseudomonadota</taxon>
        <taxon>Alphaproteobacteria</taxon>
        <taxon>Hyphomicrobiales</taxon>
        <taxon>Salinarimonadaceae</taxon>
        <taxon>Saliniramus</taxon>
    </lineage>
</organism>
<dbReference type="AlphaFoldDB" id="A0A0P8BJ39"/>
<dbReference type="EMBL" id="FMBM01000001">
    <property type="protein sequence ID" value="SCC79074.1"/>
    <property type="molecule type" value="Genomic_DNA"/>
</dbReference>
<comment type="cofactor">
    <cofactor evidence="5">
        <name>Mg(2+)</name>
        <dbReference type="ChEBI" id="CHEBI:18420"/>
    </cofactor>
</comment>
<protein>
    <recommendedName>
        <fullName evidence="5">5-formyltetrahydrofolate cyclo-ligase</fullName>
        <ecNumber evidence="5">6.3.3.2</ecNumber>
    </recommendedName>
</protein>
<dbReference type="RefSeq" id="WP_238947075.1">
    <property type="nucleotide sequence ID" value="NZ_FMBM01000001.1"/>
</dbReference>
<dbReference type="GO" id="GO:0046872">
    <property type="term" value="F:metal ion binding"/>
    <property type="evidence" value="ECO:0007669"/>
    <property type="project" value="UniProtKB-KW"/>
</dbReference>
<name>A0A0P8BJ39_9HYPH</name>
<dbReference type="InterPro" id="IPR002698">
    <property type="entry name" value="FTHF_cligase"/>
</dbReference>
<gene>
    <name evidence="6" type="primary">ygfA</name>
    <name evidence="7" type="ORF">GA0071312_0662</name>
    <name evidence="6" type="ORF">HLUCCO17_15170</name>
</gene>
<dbReference type="SUPFAM" id="SSF100950">
    <property type="entry name" value="NagB/RpiA/CoA transferase-like"/>
    <property type="match status" value="1"/>
</dbReference>
<sequence length="183" mass="20214">MRRAGLAGRDALDHAYREKASRLIAQRVLALPVCDAAHAQRRIVSGYAPIRSEVDTLPLLGALAQRGFTLALPLVRDPRLIFLRWQPGEPLIRGAFGVSAPSEESEALIPDILVMPLSRFDRARNRIGYGKGHYDRAIAALTLEKPVTTIGLAFDIQRAESIPAEPHDRRLDCIVTETETLCD</sequence>
<evidence type="ECO:0000256" key="1">
    <source>
        <dbReference type="ARBA" id="ARBA00010638"/>
    </source>
</evidence>
<keyword evidence="9" id="KW-1185">Reference proteome</keyword>
<keyword evidence="6" id="KW-0436">Ligase</keyword>
<dbReference type="GO" id="GO:0009396">
    <property type="term" value="P:folic acid-containing compound biosynthetic process"/>
    <property type="evidence" value="ECO:0007669"/>
    <property type="project" value="TreeGrafter"/>
</dbReference>
<keyword evidence="5" id="KW-0479">Metal-binding</keyword>
<keyword evidence="3 4" id="KW-0067">ATP-binding</keyword>
<dbReference type="PANTHER" id="PTHR23407:SF1">
    <property type="entry name" value="5-FORMYLTETRAHYDROFOLATE CYCLO-LIGASE"/>
    <property type="match status" value="1"/>
</dbReference>
<evidence type="ECO:0000256" key="2">
    <source>
        <dbReference type="ARBA" id="ARBA00022741"/>
    </source>
</evidence>
<accession>A0A0P8BJ39</accession>
<evidence type="ECO:0000256" key="5">
    <source>
        <dbReference type="RuleBase" id="RU361279"/>
    </source>
</evidence>
<comment type="caution">
    <text evidence="6">The sequence shown here is derived from an EMBL/GenBank/DDBJ whole genome shotgun (WGS) entry which is preliminary data.</text>
</comment>
<dbReference type="PANTHER" id="PTHR23407">
    <property type="entry name" value="ATPASE INHIBITOR/5-FORMYLTETRAHYDROFOLATE CYCLO-LIGASE"/>
    <property type="match status" value="1"/>
</dbReference>
<comment type="similarity">
    <text evidence="1 5">Belongs to the 5-formyltetrahydrofolate cyclo-ligase family.</text>
</comment>
<evidence type="ECO:0000313" key="6">
    <source>
        <dbReference type="EMBL" id="KPQ09334.1"/>
    </source>
</evidence>
<proteinExistence type="inferred from homology"/>
<evidence type="ECO:0000313" key="8">
    <source>
        <dbReference type="Proteomes" id="UP000050497"/>
    </source>
</evidence>
<keyword evidence="5" id="KW-0460">Magnesium</keyword>
<dbReference type="EC" id="6.3.3.2" evidence="5"/>
<dbReference type="InterPro" id="IPR024185">
    <property type="entry name" value="FTHF_cligase-like_sf"/>
</dbReference>
<dbReference type="PIRSF" id="PIRSF006806">
    <property type="entry name" value="FTHF_cligase"/>
    <property type="match status" value="1"/>
</dbReference>
<dbReference type="GO" id="GO:0005524">
    <property type="term" value="F:ATP binding"/>
    <property type="evidence" value="ECO:0007669"/>
    <property type="project" value="UniProtKB-KW"/>
</dbReference>